<dbReference type="Proteomes" id="UP000549134">
    <property type="component" value="Unassembled WGS sequence"/>
</dbReference>
<reference evidence="1 2" key="1">
    <citation type="submission" date="2020-04" db="EMBL/GenBank/DDBJ databases">
        <title>Molecular characterization of pseudomonads from Agaricus bisporus reveal novel blotch 2 pathogens in Western Europe.</title>
        <authorList>
            <person name="Taparia T."/>
            <person name="Krijger M."/>
            <person name="Haynes E."/>
            <person name="Elpinstone J.G."/>
            <person name="Noble R."/>
            <person name="Van Der Wolf J."/>
        </authorList>
    </citation>
    <scope>NUCLEOTIDE SEQUENCE [LARGE SCALE GENOMIC DNA]</scope>
    <source>
        <strain evidence="1 2">IPO3746</strain>
    </source>
</reference>
<gene>
    <name evidence="1" type="ORF">HX787_07995</name>
</gene>
<accession>A0A7Y8DQA7</accession>
<evidence type="ECO:0000313" key="2">
    <source>
        <dbReference type="Proteomes" id="UP000549134"/>
    </source>
</evidence>
<evidence type="ECO:0000313" key="1">
    <source>
        <dbReference type="EMBL" id="NWD35795.1"/>
    </source>
</evidence>
<proteinExistence type="predicted"/>
<sequence length="76" mass="8512">MTIDKNQLRKTAELQKLMRDPSAVMDLLAERDRLKAENEALRNAFRPLLANWDDLKAGESINVDAARAAMGKGEQS</sequence>
<comment type="caution">
    <text evidence="1">The sequence shown here is derived from an EMBL/GenBank/DDBJ whole genome shotgun (WGS) entry which is preliminary data.</text>
</comment>
<organism evidence="1 2">
    <name type="scientific">Pseudomonas tolaasii</name>
    <dbReference type="NCBI Taxonomy" id="29442"/>
    <lineage>
        <taxon>Bacteria</taxon>
        <taxon>Pseudomonadati</taxon>
        <taxon>Pseudomonadota</taxon>
        <taxon>Gammaproteobacteria</taxon>
        <taxon>Pseudomonadales</taxon>
        <taxon>Pseudomonadaceae</taxon>
        <taxon>Pseudomonas</taxon>
    </lineage>
</organism>
<protein>
    <submittedName>
        <fullName evidence="1">Uncharacterized protein</fullName>
    </submittedName>
</protein>
<dbReference type="AlphaFoldDB" id="A0A7Y8DQA7"/>
<dbReference type="EMBL" id="JACAQK010000006">
    <property type="protein sequence ID" value="NWD35795.1"/>
    <property type="molecule type" value="Genomic_DNA"/>
</dbReference>
<dbReference type="RefSeq" id="WP_177007868.1">
    <property type="nucleotide sequence ID" value="NZ_JACAQH010000007.1"/>
</dbReference>
<name>A0A7Y8DQA7_PSETO</name>